<keyword evidence="2" id="KW-0949">S-adenosyl-L-methionine</keyword>
<gene>
    <name evidence="7" type="ORF">SAMN04488502_101821</name>
</gene>
<dbReference type="Proteomes" id="UP000214880">
    <property type="component" value="Unassembled WGS sequence"/>
</dbReference>
<keyword evidence="3" id="KW-0479">Metal-binding</keyword>
<dbReference type="EMBL" id="FNHB01000001">
    <property type="protein sequence ID" value="SDL78562.1"/>
    <property type="molecule type" value="Genomic_DNA"/>
</dbReference>
<dbReference type="GO" id="GO:0003824">
    <property type="term" value="F:catalytic activity"/>
    <property type="evidence" value="ECO:0007669"/>
    <property type="project" value="InterPro"/>
</dbReference>
<dbReference type="GO" id="GO:0046872">
    <property type="term" value="F:metal ion binding"/>
    <property type="evidence" value="ECO:0007669"/>
    <property type="project" value="UniProtKB-KW"/>
</dbReference>
<dbReference type="InterPro" id="IPR023404">
    <property type="entry name" value="rSAM_horseshoe"/>
</dbReference>
<evidence type="ECO:0000256" key="3">
    <source>
        <dbReference type="ARBA" id="ARBA00022723"/>
    </source>
</evidence>
<evidence type="ECO:0000256" key="1">
    <source>
        <dbReference type="ARBA" id="ARBA00001966"/>
    </source>
</evidence>
<evidence type="ECO:0000256" key="5">
    <source>
        <dbReference type="ARBA" id="ARBA00023014"/>
    </source>
</evidence>
<keyword evidence="5" id="KW-0411">Iron-sulfur</keyword>
<name>A0A1G9MWA6_9FIRM</name>
<evidence type="ECO:0000313" key="8">
    <source>
        <dbReference type="Proteomes" id="UP000214880"/>
    </source>
</evidence>
<dbReference type="Pfam" id="PF04055">
    <property type="entry name" value="Radical_SAM"/>
    <property type="match status" value="1"/>
</dbReference>
<dbReference type="InterPro" id="IPR051198">
    <property type="entry name" value="BchE-like"/>
</dbReference>
<keyword evidence="4" id="KW-0408">Iron</keyword>
<reference evidence="7 8" key="1">
    <citation type="submission" date="2016-10" db="EMBL/GenBank/DDBJ databases">
        <authorList>
            <person name="de Groot N.N."/>
        </authorList>
    </citation>
    <scope>NUCLEOTIDE SEQUENCE [LARGE SCALE GENOMIC DNA]</scope>
    <source>
        <strain evidence="7 8">DSM 1736</strain>
    </source>
</reference>
<dbReference type="SMART" id="SM00729">
    <property type="entry name" value="Elp3"/>
    <property type="match status" value="1"/>
</dbReference>
<protein>
    <submittedName>
        <fullName evidence="7">Radical SAM superfamily enzyme YgiQ, UPF0313 family</fullName>
    </submittedName>
</protein>
<proteinExistence type="predicted"/>
<dbReference type="CDD" id="cd01335">
    <property type="entry name" value="Radical_SAM"/>
    <property type="match status" value="1"/>
</dbReference>
<dbReference type="SUPFAM" id="SSF102114">
    <property type="entry name" value="Radical SAM enzymes"/>
    <property type="match status" value="1"/>
</dbReference>
<dbReference type="InterPro" id="IPR006638">
    <property type="entry name" value="Elp3/MiaA/NifB-like_rSAM"/>
</dbReference>
<dbReference type="RefSeq" id="WP_092068610.1">
    <property type="nucleotide sequence ID" value="NZ_FNHB01000001.1"/>
</dbReference>
<dbReference type="SFLD" id="SFLDG01082">
    <property type="entry name" value="B12-binding_domain_containing"/>
    <property type="match status" value="1"/>
</dbReference>
<dbReference type="AlphaFoldDB" id="A0A1G9MWA6"/>
<comment type="cofactor">
    <cofactor evidence="1">
        <name>[4Fe-4S] cluster</name>
        <dbReference type="ChEBI" id="CHEBI:49883"/>
    </cofactor>
</comment>
<accession>A0A1G9MWA6</accession>
<dbReference type="SFLD" id="SFLDS00029">
    <property type="entry name" value="Radical_SAM"/>
    <property type="match status" value="1"/>
</dbReference>
<sequence length="747" mass="86030">MKTFLLIKNPDQLHSLFPMEYQLQSLDEKYLETPYKVGPVNTYALRVYETDQSYFSVGNKKWFVFFDDNSEIRMTQWYYETIFSQDCWTLLDQLLTLLSDAIRTGTCRLSLAEYNSVLAHLAAINEQVPGSGLTLQQVHYIRKQSFGGYLNQTFLDLLDAHVHDKRIYKHAIEQLALLRVGGNVKAMLAVPEVKTVLPLRFLFISYASLWHQDVWNNLSVETLIGDLLGEYGNEVECSHIRIFDVSEIPDALVLVEQIKPDVIGFSLEIRTLKIHEIFESAYRKKAGTSKAPLILYGNTVPTYASSYFVEKFLREPKQSMVILGYGEESMRQVVLYQRNQCDITAIPNAVWRDEAGCIRHNPRRYDASLVIYPPVQFEVNPGSSHMLEASRGCRFNCTFCAQGPHSKWDPVPVDRVITNIEFLLSRGVHELEFVDNEFFGGRNDALIARASQITNAIRKLSEKYGVKAAFRIFTNPLIIAKADEQQAGTNQKMKELLHYMKNCGLKRLYIGIEAASEEQRKRFNRKDTIQDVILAIQVVRELEIALDAGFIMFDPLMNLQDIKENVNFYKTYNLLEANTWPHRDLCVLFDTPMLHLLKKKGLITGVDYYELVYTYQYASQDMAYFANTVLEFGAKTGKLFQVLKYSTKELFNEQLKHQALLFSRKMVDENAKIFLELMDNMVQCLEQGSRDYGKCLESAWRAMVNLIKEIEKSLVIYDTNSAHYPKLVKNLDEAKKQLGMSNLEQIS</sequence>
<dbReference type="InterPro" id="IPR007197">
    <property type="entry name" value="rSAM"/>
</dbReference>
<evidence type="ECO:0000256" key="4">
    <source>
        <dbReference type="ARBA" id="ARBA00023004"/>
    </source>
</evidence>
<dbReference type="PANTHER" id="PTHR43409">
    <property type="entry name" value="ANAEROBIC MAGNESIUM-PROTOPORPHYRIN IX MONOMETHYL ESTER CYCLASE-RELATED"/>
    <property type="match status" value="1"/>
</dbReference>
<evidence type="ECO:0000313" key="7">
    <source>
        <dbReference type="EMBL" id="SDL78562.1"/>
    </source>
</evidence>
<organism evidence="7 8">
    <name type="scientific">Dendrosporobacter quercicolus</name>
    <dbReference type="NCBI Taxonomy" id="146817"/>
    <lineage>
        <taxon>Bacteria</taxon>
        <taxon>Bacillati</taxon>
        <taxon>Bacillota</taxon>
        <taxon>Negativicutes</taxon>
        <taxon>Selenomonadales</taxon>
        <taxon>Sporomusaceae</taxon>
        <taxon>Dendrosporobacter</taxon>
    </lineage>
</organism>
<evidence type="ECO:0000256" key="2">
    <source>
        <dbReference type="ARBA" id="ARBA00022691"/>
    </source>
</evidence>
<dbReference type="InterPro" id="IPR058240">
    <property type="entry name" value="rSAM_sf"/>
</dbReference>
<dbReference type="Gene3D" id="3.80.30.20">
    <property type="entry name" value="tm_1862 like domain"/>
    <property type="match status" value="1"/>
</dbReference>
<keyword evidence="8" id="KW-1185">Reference proteome</keyword>
<dbReference type="PROSITE" id="PS51918">
    <property type="entry name" value="RADICAL_SAM"/>
    <property type="match status" value="1"/>
</dbReference>
<evidence type="ECO:0000259" key="6">
    <source>
        <dbReference type="PROSITE" id="PS51918"/>
    </source>
</evidence>
<dbReference type="GO" id="GO:0051536">
    <property type="term" value="F:iron-sulfur cluster binding"/>
    <property type="evidence" value="ECO:0007669"/>
    <property type="project" value="UniProtKB-KW"/>
</dbReference>
<dbReference type="STRING" id="146817.SAMN04488502_101821"/>
<feature type="domain" description="Radical SAM core" evidence="6">
    <location>
        <begin position="379"/>
        <end position="621"/>
    </location>
</feature>